<name>A0A8S5U989_9CAUD</name>
<accession>A0A8S5U989</accession>
<protein>
    <submittedName>
        <fullName evidence="2">Uncharacterized protein</fullName>
    </submittedName>
</protein>
<reference evidence="2" key="1">
    <citation type="journal article" date="2021" name="Proc. Natl. Acad. Sci. U.S.A.">
        <title>A Catalog of Tens of Thousands of Viruses from Human Metagenomes Reveals Hidden Associations with Chronic Diseases.</title>
        <authorList>
            <person name="Tisza M.J."/>
            <person name="Buck C.B."/>
        </authorList>
    </citation>
    <scope>NUCLEOTIDE SEQUENCE</scope>
    <source>
        <strain evidence="2">Cti3G1</strain>
    </source>
</reference>
<evidence type="ECO:0000256" key="1">
    <source>
        <dbReference type="SAM" id="MobiDB-lite"/>
    </source>
</evidence>
<sequence length="85" mass="9938">MKKNEFDVPVDWGRLSSHKPSRHSKSDKQIYWAKIRMASKKKKFNVDKELNEMKDNRQISLCTNCYCMTHTVNGKCGKCGARKDK</sequence>
<evidence type="ECO:0000313" key="2">
    <source>
        <dbReference type="EMBL" id="DAF90970.1"/>
    </source>
</evidence>
<dbReference type="EMBL" id="BK016041">
    <property type="protein sequence ID" value="DAF90970.1"/>
    <property type="molecule type" value="Genomic_DNA"/>
</dbReference>
<organism evidence="2">
    <name type="scientific">Herelleviridae sp. cti3G1</name>
    <dbReference type="NCBI Taxonomy" id="2825831"/>
    <lineage>
        <taxon>Viruses</taxon>
        <taxon>Duplodnaviria</taxon>
        <taxon>Heunggongvirae</taxon>
        <taxon>Uroviricota</taxon>
        <taxon>Caudoviricetes</taxon>
        <taxon>Herelleviridae</taxon>
    </lineage>
</organism>
<proteinExistence type="predicted"/>
<feature type="region of interest" description="Disordered" evidence="1">
    <location>
        <begin position="1"/>
        <end position="28"/>
    </location>
</feature>
<feature type="compositionally biased region" description="Basic residues" evidence="1">
    <location>
        <begin position="16"/>
        <end position="25"/>
    </location>
</feature>